<protein>
    <submittedName>
        <fullName evidence="1">Uncharacterized protein</fullName>
    </submittedName>
</protein>
<gene>
    <name evidence="1" type="ORF">METZ01_LOCUS491235</name>
</gene>
<name>A0A383D1V0_9ZZZZ</name>
<accession>A0A383D1V0</accession>
<proteinExistence type="predicted"/>
<evidence type="ECO:0000313" key="1">
    <source>
        <dbReference type="EMBL" id="SVE38381.1"/>
    </source>
</evidence>
<dbReference type="AlphaFoldDB" id="A0A383D1V0"/>
<sequence>FGFPEGSVIIDPWRYMPDKNGIKTIRLGENNYS</sequence>
<organism evidence="1">
    <name type="scientific">marine metagenome</name>
    <dbReference type="NCBI Taxonomy" id="408172"/>
    <lineage>
        <taxon>unclassified sequences</taxon>
        <taxon>metagenomes</taxon>
        <taxon>ecological metagenomes</taxon>
    </lineage>
</organism>
<dbReference type="EMBL" id="UINC01213551">
    <property type="protein sequence ID" value="SVE38381.1"/>
    <property type="molecule type" value="Genomic_DNA"/>
</dbReference>
<feature type="non-terminal residue" evidence="1">
    <location>
        <position position="1"/>
    </location>
</feature>
<reference evidence="1" key="1">
    <citation type="submission" date="2018-05" db="EMBL/GenBank/DDBJ databases">
        <authorList>
            <person name="Lanie J.A."/>
            <person name="Ng W.-L."/>
            <person name="Kazmierczak K.M."/>
            <person name="Andrzejewski T.M."/>
            <person name="Davidsen T.M."/>
            <person name="Wayne K.J."/>
            <person name="Tettelin H."/>
            <person name="Glass J.I."/>
            <person name="Rusch D."/>
            <person name="Podicherti R."/>
            <person name="Tsui H.-C.T."/>
            <person name="Winkler M.E."/>
        </authorList>
    </citation>
    <scope>NUCLEOTIDE SEQUENCE</scope>
</reference>